<sequence>MRIVAAAAEYTTECCGSNGVTTVDVLGGTTTGRRVTLAFDEGGVTCARHGKVRRGDNYVENGEGAALSGGGGATGDSGDDVCTGAGGGGGNVVLVAMDPLKKESSTLRSELPVRSAVAEPWVVDQSKLMIEKRFATGADSLIYRGIYGWQTV</sequence>
<dbReference type="EMBL" id="JAAALK010000286">
    <property type="protein sequence ID" value="KAG8062078.1"/>
    <property type="molecule type" value="Genomic_DNA"/>
</dbReference>
<dbReference type="Proteomes" id="UP000729402">
    <property type="component" value="Unassembled WGS sequence"/>
</dbReference>
<proteinExistence type="predicted"/>
<protein>
    <submittedName>
        <fullName evidence="1">Uncharacterized protein</fullName>
    </submittedName>
</protein>
<organism evidence="1 2">
    <name type="scientific">Zizania palustris</name>
    <name type="common">Northern wild rice</name>
    <dbReference type="NCBI Taxonomy" id="103762"/>
    <lineage>
        <taxon>Eukaryota</taxon>
        <taxon>Viridiplantae</taxon>
        <taxon>Streptophyta</taxon>
        <taxon>Embryophyta</taxon>
        <taxon>Tracheophyta</taxon>
        <taxon>Spermatophyta</taxon>
        <taxon>Magnoliopsida</taxon>
        <taxon>Liliopsida</taxon>
        <taxon>Poales</taxon>
        <taxon>Poaceae</taxon>
        <taxon>BOP clade</taxon>
        <taxon>Oryzoideae</taxon>
        <taxon>Oryzeae</taxon>
        <taxon>Zizaniinae</taxon>
        <taxon>Zizania</taxon>
    </lineage>
</organism>
<accession>A0A8J5SBA7</accession>
<name>A0A8J5SBA7_ZIZPA</name>
<reference evidence="1" key="2">
    <citation type="submission" date="2021-02" db="EMBL/GenBank/DDBJ databases">
        <authorList>
            <person name="Kimball J.A."/>
            <person name="Haas M.W."/>
            <person name="Macchietto M."/>
            <person name="Kono T."/>
            <person name="Duquette J."/>
            <person name="Shao M."/>
        </authorList>
    </citation>
    <scope>NUCLEOTIDE SEQUENCE</scope>
    <source>
        <tissue evidence="1">Fresh leaf tissue</tissue>
    </source>
</reference>
<evidence type="ECO:0000313" key="2">
    <source>
        <dbReference type="Proteomes" id="UP000729402"/>
    </source>
</evidence>
<reference evidence="1" key="1">
    <citation type="journal article" date="2021" name="bioRxiv">
        <title>Whole Genome Assembly and Annotation of Northern Wild Rice, Zizania palustris L., Supports a Whole Genome Duplication in the Zizania Genus.</title>
        <authorList>
            <person name="Haas M."/>
            <person name="Kono T."/>
            <person name="Macchietto M."/>
            <person name="Millas R."/>
            <person name="McGilp L."/>
            <person name="Shao M."/>
            <person name="Duquette J."/>
            <person name="Hirsch C.N."/>
            <person name="Kimball J."/>
        </authorList>
    </citation>
    <scope>NUCLEOTIDE SEQUENCE</scope>
    <source>
        <tissue evidence="1">Fresh leaf tissue</tissue>
    </source>
</reference>
<keyword evidence="2" id="KW-1185">Reference proteome</keyword>
<evidence type="ECO:0000313" key="1">
    <source>
        <dbReference type="EMBL" id="KAG8062078.1"/>
    </source>
</evidence>
<comment type="caution">
    <text evidence="1">The sequence shown here is derived from an EMBL/GenBank/DDBJ whole genome shotgun (WGS) entry which is preliminary data.</text>
</comment>
<gene>
    <name evidence="1" type="ORF">GUJ93_ZPchr0003g18555</name>
</gene>
<dbReference type="AlphaFoldDB" id="A0A8J5SBA7"/>